<feature type="domain" description="Glycosyl transferase family 1" evidence="3">
    <location>
        <begin position="123"/>
        <end position="273"/>
    </location>
</feature>
<evidence type="ECO:0000313" key="6">
    <source>
        <dbReference type="Proteomes" id="UP001295423"/>
    </source>
</evidence>
<dbReference type="Gene3D" id="3.40.50.2000">
    <property type="entry name" value="Glycogen Phosphorylase B"/>
    <property type="match status" value="2"/>
</dbReference>
<dbReference type="Pfam" id="PF00534">
    <property type="entry name" value="Glycos_transf_1"/>
    <property type="match status" value="1"/>
</dbReference>
<evidence type="ECO:0008006" key="7">
    <source>
        <dbReference type="Google" id="ProtNLM"/>
    </source>
</evidence>
<dbReference type="GO" id="GO:0006506">
    <property type="term" value="P:GPI anchor biosynthetic process"/>
    <property type="evidence" value="ECO:0007669"/>
    <property type="project" value="InterPro"/>
</dbReference>
<dbReference type="InterPro" id="IPR013234">
    <property type="entry name" value="PIGA_GPI_anchor_biosynthesis"/>
</dbReference>
<sequence>MTDQDALPTVTATFPLIREILIREGIEIVHAHQATSVMANESVVYASALGLPSVYTDHSLFQFDDLAGVILNRVLQTTLSTLNAAICVSYACRDNLILRAHLDPSRVNVIPNAVDASKFTPDPSKRSKDRIKVVVVSRLVYRKGVDLLVGIIPKVAKQLPQVDFIVGGDGNKMLDLIEMVEREQLQDRVEFLGAVPHVQVASVLQRGHVFLNCSLTESFCIAILEAASCGLLVVSTNVGGVPEVLPSPDMAILCDSNVSALVKGVKAAVERQEGDGDDAVDPIQAHERIETMYSWHRVAKQTVQVYDRVASEPPQTFSERLACFQSLGGIAGFVAGLLLMIVEVWIRIVILWRPTSTIDVVPDLMPFEKAYTKDKNN</sequence>
<keyword evidence="2" id="KW-1133">Transmembrane helix</keyword>
<keyword evidence="1" id="KW-0328">Glycosyltransferase</keyword>
<dbReference type="AlphaFoldDB" id="A0AAD2FRQ3"/>
<evidence type="ECO:0000256" key="2">
    <source>
        <dbReference type="SAM" id="Phobius"/>
    </source>
</evidence>
<name>A0AAD2FRQ3_9STRA</name>
<evidence type="ECO:0000256" key="1">
    <source>
        <dbReference type="ARBA" id="ARBA00022676"/>
    </source>
</evidence>
<protein>
    <recommendedName>
        <fullName evidence="7">Phosphatidylinositol N-acetylglucosaminyltransferase</fullName>
    </recommendedName>
</protein>
<feature type="transmembrane region" description="Helical" evidence="2">
    <location>
        <begin position="327"/>
        <end position="346"/>
    </location>
</feature>
<keyword evidence="6" id="KW-1185">Reference proteome</keyword>
<keyword evidence="2" id="KW-0472">Membrane</keyword>
<dbReference type="InterPro" id="IPR001296">
    <property type="entry name" value="Glyco_trans_1"/>
</dbReference>
<gene>
    <name evidence="5" type="ORF">CYCCA115_LOCUS12759</name>
</gene>
<reference evidence="5" key="1">
    <citation type="submission" date="2023-08" db="EMBL/GenBank/DDBJ databases">
        <authorList>
            <person name="Audoor S."/>
            <person name="Bilcke G."/>
        </authorList>
    </citation>
    <scope>NUCLEOTIDE SEQUENCE</scope>
</reference>
<dbReference type="GO" id="GO:0000506">
    <property type="term" value="C:glycosylphosphatidylinositol-N-acetylglucosaminyltransferase (GPI-GnT) complex"/>
    <property type="evidence" value="ECO:0007669"/>
    <property type="project" value="TreeGrafter"/>
</dbReference>
<comment type="caution">
    <text evidence="5">The sequence shown here is derived from an EMBL/GenBank/DDBJ whole genome shotgun (WGS) entry which is preliminary data.</text>
</comment>
<organism evidence="5 6">
    <name type="scientific">Cylindrotheca closterium</name>
    <dbReference type="NCBI Taxonomy" id="2856"/>
    <lineage>
        <taxon>Eukaryota</taxon>
        <taxon>Sar</taxon>
        <taxon>Stramenopiles</taxon>
        <taxon>Ochrophyta</taxon>
        <taxon>Bacillariophyta</taxon>
        <taxon>Bacillariophyceae</taxon>
        <taxon>Bacillariophycidae</taxon>
        <taxon>Bacillariales</taxon>
        <taxon>Bacillariaceae</taxon>
        <taxon>Cylindrotheca</taxon>
    </lineage>
</organism>
<accession>A0AAD2FRQ3</accession>
<evidence type="ECO:0000259" key="4">
    <source>
        <dbReference type="Pfam" id="PF08288"/>
    </source>
</evidence>
<dbReference type="PANTHER" id="PTHR45871:SF1">
    <property type="entry name" value="PHOSPHATIDYLINOSITOL N-ACETYLGLUCOSAMINYLTRANSFERASE SUBUNIT A"/>
    <property type="match status" value="1"/>
</dbReference>
<dbReference type="GO" id="GO:0017176">
    <property type="term" value="F:phosphatidylinositol N-acetylglucosaminyltransferase activity"/>
    <property type="evidence" value="ECO:0007669"/>
    <property type="project" value="TreeGrafter"/>
</dbReference>
<keyword evidence="1" id="KW-0808">Transferase</keyword>
<dbReference type="Pfam" id="PF08288">
    <property type="entry name" value="PIGA"/>
    <property type="match status" value="1"/>
</dbReference>
<dbReference type="Proteomes" id="UP001295423">
    <property type="component" value="Unassembled WGS sequence"/>
</dbReference>
<dbReference type="EMBL" id="CAKOGP040001770">
    <property type="protein sequence ID" value="CAJ1950792.1"/>
    <property type="molecule type" value="Genomic_DNA"/>
</dbReference>
<evidence type="ECO:0000313" key="5">
    <source>
        <dbReference type="EMBL" id="CAJ1950792.1"/>
    </source>
</evidence>
<dbReference type="SUPFAM" id="SSF53756">
    <property type="entry name" value="UDP-Glycosyltransferase/glycogen phosphorylase"/>
    <property type="match status" value="1"/>
</dbReference>
<evidence type="ECO:0000259" key="3">
    <source>
        <dbReference type="Pfam" id="PF00534"/>
    </source>
</evidence>
<proteinExistence type="predicted"/>
<feature type="domain" description="PIGA GPI anchor biosynthesis" evidence="4">
    <location>
        <begin position="2"/>
        <end position="65"/>
    </location>
</feature>
<keyword evidence="2" id="KW-0812">Transmembrane</keyword>
<dbReference type="PANTHER" id="PTHR45871">
    <property type="entry name" value="N-ACETYLGLUCOSAMINYL-PHOSPHATIDYLINOSITOL BIOSYNTHETIC PROTEIN"/>
    <property type="match status" value="1"/>
</dbReference>